<dbReference type="GO" id="GO:0003904">
    <property type="term" value="F:deoxyribodipyrimidine photo-lyase activity"/>
    <property type="evidence" value="ECO:0007669"/>
    <property type="project" value="TreeGrafter"/>
</dbReference>
<evidence type="ECO:0000256" key="7">
    <source>
        <dbReference type="RuleBase" id="RU367151"/>
    </source>
</evidence>
<reference evidence="10 12" key="1">
    <citation type="journal article" date="2020" name="Stud. Mycol.">
        <title>101 Dothideomycetes genomes: a test case for predicting lifestyles and emergence of pathogens.</title>
        <authorList>
            <person name="Haridas S."/>
            <person name="Albert R."/>
            <person name="Binder M."/>
            <person name="Bloem J."/>
            <person name="Labutti K."/>
            <person name="Salamov A."/>
            <person name="Andreopoulos B."/>
            <person name="Baker S."/>
            <person name="Barry K."/>
            <person name="Bills G."/>
            <person name="Bluhm B."/>
            <person name="Cannon C."/>
            <person name="Castanera R."/>
            <person name="Culley D."/>
            <person name="Daum C."/>
            <person name="Ezra D."/>
            <person name="Gonzalez J."/>
            <person name="Henrissat B."/>
            <person name="Kuo A."/>
            <person name="Liang C."/>
            <person name="Lipzen A."/>
            <person name="Lutzoni F."/>
            <person name="Magnuson J."/>
            <person name="Mondo S."/>
            <person name="Nolan M."/>
            <person name="Ohm R."/>
            <person name="Pangilinan J."/>
            <person name="Park H.-J."/>
            <person name="Ramirez L."/>
            <person name="Alfaro M."/>
            <person name="Sun H."/>
            <person name="Tritt A."/>
            <person name="Yoshinaga Y."/>
            <person name="Zwiers L.-H."/>
            <person name="Turgeon B."/>
            <person name="Goodwin S."/>
            <person name="Spatafora J."/>
            <person name="Crous P."/>
            <person name="Grigoriev I."/>
        </authorList>
    </citation>
    <scope>NUCLEOTIDE SEQUENCE</scope>
    <source>
        <strain evidence="10 12">CBS 304.34</strain>
    </source>
</reference>
<evidence type="ECO:0000313" key="10">
    <source>
        <dbReference type="EMBL" id="KAF2810017.1"/>
    </source>
</evidence>
<evidence type="ECO:0000256" key="2">
    <source>
        <dbReference type="ARBA" id="ARBA00022630"/>
    </source>
</evidence>
<feature type="binding site" evidence="5">
    <location>
        <position position="260"/>
    </location>
    <ligand>
        <name>FAD</name>
        <dbReference type="ChEBI" id="CHEBI:57692"/>
    </ligand>
</feature>
<accession>A0A6A6YQ55</accession>
<sequence length="600" mass="66530">MPATPTPTPRILIYLLRHDLRLADNPIFHDLSRISRSSAYKTTASLDPPSPPICHSPSPPKPPTSARHQKAYEASGPALAEKLGVTHLLPLYVFPANQIEVSGFISEDDSGTSKAKSPYPEARSEVGGFWRTGPHRAKFIAESVWDLKGKLERLGCESSVVTRVGLMGDIVDNIVSWYSQQRQGEVNGKVVGIWMTGEEGTEEAREERDVRRVAEDEGIDFRIWKDEKYYVDDAHPFLGGERAAHQRLTHLASSGAMTAYKSTRNGMLGLDFSTKLSAYLAYGCLTARQVHWAMVDFEAGTGADGFGVAGYGRGENEGTAAIRFELLWRDYMRLCARKFKRSLFDIDGFRGAEGAESSNAADDNNSPQPPKRWKYVDRSSGLGDDPAKTREALLRFLSGTTGIGLIDASQRELFLTGYTSNRARQNVASFLASHLGIDWRLGAEWYESMLIDYDMANNWGNWQYVAGVGNDPRQGRVFNPVKQALDYDAQGEYVKAWVRELRDVDLGEEEKGHVEVEKLMGLFQAWRLDSVEKERLGLTGVESVEHPLIRIPFSVTKSRGSDGGSSRSRGRGGSYRGRSKGQGARRLGDMDRAARVGGTY</sequence>
<evidence type="ECO:0000313" key="12">
    <source>
        <dbReference type="RefSeq" id="XP_033576981.1"/>
    </source>
</evidence>
<dbReference type="RefSeq" id="XP_033576981.1">
    <property type="nucleotide sequence ID" value="XM_033715490.1"/>
</dbReference>
<dbReference type="InterPro" id="IPR005101">
    <property type="entry name" value="Cryptochr/Photolyase_FAD-bd"/>
</dbReference>
<keyword evidence="11" id="KW-1185">Reference proteome</keyword>
<reference evidence="12" key="2">
    <citation type="submission" date="2020-04" db="EMBL/GenBank/DDBJ databases">
        <authorList>
            <consortium name="NCBI Genome Project"/>
        </authorList>
    </citation>
    <scope>NUCLEOTIDE SEQUENCE</scope>
    <source>
        <strain evidence="12">CBS 304.34</strain>
    </source>
</reference>
<feature type="domain" description="Photolyase/cryptochrome alpha/beta" evidence="9">
    <location>
        <begin position="10"/>
        <end position="229"/>
    </location>
</feature>
<feature type="region of interest" description="Disordered" evidence="8">
    <location>
        <begin position="354"/>
        <end position="384"/>
    </location>
</feature>
<feature type="binding site" evidence="5">
    <location>
        <begin position="273"/>
        <end position="277"/>
    </location>
    <ligand>
        <name>FAD</name>
        <dbReference type="ChEBI" id="CHEBI:57692"/>
    </ligand>
</feature>
<keyword evidence="2 5" id="KW-0285">Flavoprotein</keyword>
<evidence type="ECO:0000256" key="5">
    <source>
        <dbReference type="PIRSR" id="PIRSR602081-1"/>
    </source>
</evidence>
<evidence type="ECO:0000256" key="3">
    <source>
        <dbReference type="ARBA" id="ARBA00022827"/>
    </source>
</evidence>
<dbReference type="Gene3D" id="1.10.579.10">
    <property type="entry name" value="DNA Cyclobutane Dipyrimidine Photolyase, subunit A, domain 3"/>
    <property type="match status" value="1"/>
</dbReference>
<feature type="site" description="Electron transfer via tryptophanyl radical" evidence="6">
    <location>
        <position position="439"/>
    </location>
</feature>
<dbReference type="SUPFAM" id="SSF48173">
    <property type="entry name" value="Cryptochrome/photolyase FAD-binding domain"/>
    <property type="match status" value="1"/>
</dbReference>
<name>A0A6A6YQ55_9PEZI</name>
<dbReference type="PROSITE" id="PS51645">
    <property type="entry name" value="PHR_CRY_ALPHA_BETA"/>
    <property type="match status" value="1"/>
</dbReference>
<dbReference type="PANTHER" id="PTHR11455">
    <property type="entry name" value="CRYPTOCHROME"/>
    <property type="match status" value="1"/>
</dbReference>
<dbReference type="Gene3D" id="1.25.40.80">
    <property type="match status" value="1"/>
</dbReference>
<feature type="region of interest" description="Disordered" evidence="8">
    <location>
        <begin position="42"/>
        <end position="68"/>
    </location>
</feature>
<dbReference type="SUPFAM" id="SSF52425">
    <property type="entry name" value="Cryptochrome/photolyase, N-terminal domain"/>
    <property type="match status" value="1"/>
</dbReference>
<dbReference type="PANTHER" id="PTHR11455:SF22">
    <property type="entry name" value="CRYPTOCHROME DASH"/>
    <property type="match status" value="1"/>
</dbReference>
<keyword evidence="3 5" id="KW-0274">FAD</keyword>
<dbReference type="NCBIfam" id="TIGR02765">
    <property type="entry name" value="crypto_DASH"/>
    <property type="match status" value="1"/>
</dbReference>
<dbReference type="InterPro" id="IPR014133">
    <property type="entry name" value="Cry_DASH"/>
</dbReference>
<evidence type="ECO:0000256" key="4">
    <source>
        <dbReference type="ARBA" id="ARBA00022991"/>
    </source>
</evidence>
<dbReference type="Gene3D" id="3.40.50.620">
    <property type="entry name" value="HUPs"/>
    <property type="match status" value="1"/>
</dbReference>
<dbReference type="InterPro" id="IPR002081">
    <property type="entry name" value="Cryptochrome/DNA_photolyase_1"/>
</dbReference>
<gene>
    <name evidence="10 12" type="ORF">BDZ99DRAFT_386847</name>
</gene>
<comment type="cofactor">
    <cofactor evidence="7">
        <name>(6R)-5,10-methylene-5,6,7,8-tetrahydrofolate</name>
        <dbReference type="ChEBI" id="CHEBI:15636"/>
    </cofactor>
    <text evidence="7">Binds 1 5,10-methenyltetrahydrofolate (MTHF) per subunit.</text>
</comment>
<dbReference type="InterPro" id="IPR036155">
    <property type="entry name" value="Crypto/Photolyase_N_sf"/>
</dbReference>
<comment type="similarity">
    <text evidence="1 7">Belongs to the DNA photolyase class-1 family.</text>
</comment>
<dbReference type="Proteomes" id="UP000504636">
    <property type="component" value="Unplaced"/>
</dbReference>
<reference evidence="12" key="3">
    <citation type="submission" date="2025-04" db="UniProtKB">
        <authorList>
            <consortium name="RefSeq"/>
        </authorList>
    </citation>
    <scope>IDENTIFICATION</scope>
    <source>
        <strain evidence="12">CBS 304.34</strain>
    </source>
</reference>
<evidence type="ECO:0000256" key="6">
    <source>
        <dbReference type="PIRSR" id="PIRSR602081-2"/>
    </source>
</evidence>
<dbReference type="GO" id="GO:0071949">
    <property type="term" value="F:FAD binding"/>
    <property type="evidence" value="ECO:0007669"/>
    <property type="project" value="TreeGrafter"/>
</dbReference>
<dbReference type="GO" id="GO:0000719">
    <property type="term" value="P:photoreactive repair"/>
    <property type="evidence" value="ECO:0007669"/>
    <property type="project" value="TreeGrafter"/>
</dbReference>
<dbReference type="InterPro" id="IPR006050">
    <property type="entry name" value="DNA_photolyase_N"/>
</dbReference>
<feature type="site" description="Electron transfer via tryptophanyl radical" evidence="6">
    <location>
        <position position="373"/>
    </location>
</feature>
<dbReference type="InterPro" id="IPR014729">
    <property type="entry name" value="Rossmann-like_a/b/a_fold"/>
</dbReference>
<evidence type="ECO:0000256" key="8">
    <source>
        <dbReference type="SAM" id="MobiDB-lite"/>
    </source>
</evidence>
<evidence type="ECO:0000256" key="1">
    <source>
        <dbReference type="ARBA" id="ARBA00005862"/>
    </source>
</evidence>
<dbReference type="InterPro" id="IPR036134">
    <property type="entry name" value="Crypto/Photolyase_FAD-like_sf"/>
</dbReference>
<organism evidence="10">
    <name type="scientific">Mytilinidion resinicola</name>
    <dbReference type="NCBI Taxonomy" id="574789"/>
    <lineage>
        <taxon>Eukaryota</taxon>
        <taxon>Fungi</taxon>
        <taxon>Dikarya</taxon>
        <taxon>Ascomycota</taxon>
        <taxon>Pezizomycotina</taxon>
        <taxon>Dothideomycetes</taxon>
        <taxon>Pleosporomycetidae</taxon>
        <taxon>Mytilinidiales</taxon>
        <taxon>Mytilinidiaceae</taxon>
        <taxon>Mytilinidion</taxon>
    </lineage>
</organism>
<dbReference type="GeneID" id="54456383"/>
<evidence type="ECO:0000313" key="11">
    <source>
        <dbReference type="Proteomes" id="UP000504636"/>
    </source>
</evidence>
<dbReference type="GO" id="GO:0003684">
    <property type="term" value="F:damaged DNA binding"/>
    <property type="evidence" value="ECO:0007669"/>
    <property type="project" value="TreeGrafter"/>
</dbReference>
<feature type="compositionally biased region" description="Pro residues" evidence="8">
    <location>
        <begin position="48"/>
        <end position="63"/>
    </location>
</feature>
<comment type="function">
    <text evidence="7">May have a photoreceptor function.</text>
</comment>
<dbReference type="PRINTS" id="PR00147">
    <property type="entry name" value="DNAPHOTLYASE"/>
</dbReference>
<feature type="region of interest" description="Disordered" evidence="8">
    <location>
        <begin position="555"/>
        <end position="600"/>
    </location>
</feature>
<proteinExistence type="inferred from homology"/>
<dbReference type="Pfam" id="PF03441">
    <property type="entry name" value="FAD_binding_7"/>
    <property type="match status" value="1"/>
</dbReference>
<dbReference type="AlphaFoldDB" id="A0A6A6YQ55"/>
<dbReference type="OrthoDB" id="435881at2759"/>
<dbReference type="EMBL" id="MU003700">
    <property type="protein sequence ID" value="KAF2810017.1"/>
    <property type="molecule type" value="Genomic_DNA"/>
</dbReference>
<feature type="compositionally biased region" description="Polar residues" evidence="8">
    <location>
        <begin position="356"/>
        <end position="366"/>
    </location>
</feature>
<protein>
    <recommendedName>
        <fullName evidence="7">Cryptochrome DASH</fullName>
    </recommendedName>
</protein>
<evidence type="ECO:0000259" key="9">
    <source>
        <dbReference type="PROSITE" id="PS51645"/>
    </source>
</evidence>
<keyword evidence="4 7" id="KW-0157">Chromophore</keyword>
<feature type="binding site" evidence="5">
    <location>
        <begin position="452"/>
        <end position="454"/>
    </location>
    <ligand>
        <name>FAD</name>
        <dbReference type="ChEBI" id="CHEBI:57692"/>
    </ligand>
</feature>
<feature type="site" description="Electron transfer via tryptophanyl radical" evidence="6">
    <location>
        <position position="462"/>
    </location>
</feature>
<comment type="cofactor">
    <cofactor evidence="5 7">
        <name>FAD</name>
        <dbReference type="ChEBI" id="CHEBI:57692"/>
    </cofactor>
    <text evidence="5 7">Binds 1 FAD per subunit.</text>
</comment>